<feature type="compositionally biased region" description="Low complexity" evidence="6">
    <location>
        <begin position="209"/>
        <end position="221"/>
    </location>
</feature>
<evidence type="ECO:0000256" key="3">
    <source>
        <dbReference type="ARBA" id="ARBA00022840"/>
    </source>
</evidence>
<dbReference type="InterPro" id="IPR036388">
    <property type="entry name" value="WH-like_DNA-bd_sf"/>
</dbReference>
<sequence length="805" mass="87614">MGTSRTGRPKNQVGKASRKKTAGWDPALQRRLQDIVGIGLIFLGLAGFVSLLQPEHAPIPELLDAGLRLLAGSGAYAIVGVIVLLGVMVLRGFQRLQLTLSSLGLFLLFLTFVTWRHLLLVPDAALDPVRMKEAGGWLGGLVGWMLYTLLRRPLSYLALGMMLLVSCVLIVDRPLAELIAHLHERSLKAVAQALWQKIAHMRAAPRVLSTPSSRSRSATPTAIPPLQKTLPVERKPQTEEQRAVVRVTAPSNAPKPEQEKLARHFPNPFQLLRRSEPDNKEEAAAASPAETAPASPTALPAPCSTSAFALPPLTLLKEPAAPSARRGSEEKGAGLEQADRIRTIEATLEQFNIGASVVEVASGPTVTRYEIQLAPGIKVSKIVSLADNLAMSLAAIDVRVEAPIPGKSAIGLEVPNLNPSVVTLRECLDTDEFRNAPSKLTVALGKDVSGQCRYADLAKMPHLLIGGSTNSGKSICLNCLIASLVYRATPSEVRLLMVDPKRVELSLWDGIPHLLHPVVKDVKQAAGLFHTALREMDRRYDLFARMGSRNIDSYNEKVSPEERLPYIVLIVDELADLMLQHGAEVENSICRLAQLARATGIHLVIATQRPSVDIITGTIKANISSRIAFAVASQVDSRTILDMPGAERLIGRGDMLFMPIDAPKPIRIQGCYLSEQETQALVDYLKQQPSPGDTLTITEYDGKEGAQERLFEEDDVDERLFAQAVRLVVNNGQASTSMLQRRFRIGYTRAARIVEMMEERGIVGPLSGARPREILISRDEAERLLAGEGPGSGVSGFAPEREDQN</sequence>
<dbReference type="SMART" id="SM00843">
    <property type="entry name" value="Ftsk_gamma"/>
    <property type="match status" value="1"/>
</dbReference>
<keyword evidence="10" id="KW-1185">Reference proteome</keyword>
<feature type="domain" description="FtsK" evidence="8">
    <location>
        <begin position="445"/>
        <end position="638"/>
    </location>
</feature>
<dbReference type="HOGENOM" id="CLU_001981_9_7_0"/>
<feature type="transmembrane region" description="Helical" evidence="7">
    <location>
        <begin position="134"/>
        <end position="150"/>
    </location>
</feature>
<dbReference type="RefSeq" id="WP_016483475.1">
    <property type="nucleotide sequence ID" value="NC_021487.1"/>
</dbReference>
<dbReference type="AlphaFoldDB" id="S0EZN6"/>
<feature type="region of interest" description="Disordered" evidence="6">
    <location>
        <begin position="319"/>
        <end position="338"/>
    </location>
</feature>
<dbReference type="InterPro" id="IPR041027">
    <property type="entry name" value="FtsK_alpha"/>
</dbReference>
<proteinExistence type="inferred from homology"/>
<evidence type="ECO:0000256" key="6">
    <source>
        <dbReference type="SAM" id="MobiDB-lite"/>
    </source>
</evidence>
<gene>
    <name evidence="9" type="ORF">CCALI_02146</name>
</gene>
<comment type="similarity">
    <text evidence="1">Belongs to the FtsK/SpoIIIE/SftA family.</text>
</comment>
<keyword evidence="2 5" id="KW-0547">Nucleotide-binding</keyword>
<feature type="compositionally biased region" description="Low complexity" evidence="6">
    <location>
        <begin position="284"/>
        <end position="300"/>
    </location>
</feature>
<dbReference type="SUPFAM" id="SSF46785">
    <property type="entry name" value="Winged helix' DNA-binding domain"/>
    <property type="match status" value="1"/>
</dbReference>
<evidence type="ECO:0000259" key="8">
    <source>
        <dbReference type="PROSITE" id="PS50901"/>
    </source>
</evidence>
<dbReference type="OrthoDB" id="9807790at2"/>
<dbReference type="InterPro" id="IPR018541">
    <property type="entry name" value="Ftsk_gamma"/>
</dbReference>
<dbReference type="PATRIC" id="fig|1303518.3.peg.2222"/>
<dbReference type="KEGG" id="ccz:CCALI_02146"/>
<dbReference type="PROSITE" id="PS50901">
    <property type="entry name" value="FTSK"/>
    <property type="match status" value="1"/>
</dbReference>
<feature type="compositionally biased region" description="Basic and acidic residues" evidence="6">
    <location>
        <begin position="326"/>
        <end position="338"/>
    </location>
</feature>
<dbReference type="Gene3D" id="3.40.50.300">
    <property type="entry name" value="P-loop containing nucleotide triphosphate hydrolases"/>
    <property type="match status" value="1"/>
</dbReference>
<feature type="compositionally biased region" description="Basic and acidic residues" evidence="6">
    <location>
        <begin position="231"/>
        <end position="243"/>
    </location>
</feature>
<accession>S0EZN6</accession>
<dbReference type="PANTHER" id="PTHR22683:SF41">
    <property type="entry name" value="DNA TRANSLOCASE FTSK"/>
    <property type="match status" value="1"/>
</dbReference>
<feature type="transmembrane region" description="Helical" evidence="7">
    <location>
        <begin position="35"/>
        <end position="53"/>
    </location>
</feature>
<evidence type="ECO:0000256" key="4">
    <source>
        <dbReference type="ARBA" id="ARBA00023125"/>
    </source>
</evidence>
<dbReference type="STRING" id="454171.CP488_01944"/>
<protein>
    <submittedName>
        <fullName evidence="9">DNA translocase FtsK</fullName>
    </submittedName>
</protein>
<dbReference type="InterPro" id="IPR002543">
    <property type="entry name" value="FtsK_dom"/>
</dbReference>
<feature type="transmembrane region" description="Helical" evidence="7">
    <location>
        <begin position="157"/>
        <end position="176"/>
    </location>
</feature>
<evidence type="ECO:0000313" key="10">
    <source>
        <dbReference type="Proteomes" id="UP000014227"/>
    </source>
</evidence>
<feature type="region of interest" description="Disordered" evidence="6">
    <location>
        <begin position="206"/>
        <end position="300"/>
    </location>
</feature>
<evidence type="ECO:0000256" key="1">
    <source>
        <dbReference type="ARBA" id="ARBA00006474"/>
    </source>
</evidence>
<keyword evidence="7" id="KW-0472">Membrane</keyword>
<dbReference type="eggNOG" id="COG1674">
    <property type="taxonomic scope" value="Bacteria"/>
</dbReference>
<dbReference type="Pfam" id="PF09397">
    <property type="entry name" value="FtsK_gamma"/>
    <property type="match status" value="1"/>
</dbReference>
<keyword evidence="3 5" id="KW-0067">ATP-binding</keyword>
<dbReference type="InParanoid" id="S0EZN6"/>
<keyword evidence="7" id="KW-0812">Transmembrane</keyword>
<feature type="region of interest" description="Disordered" evidence="6">
    <location>
        <begin position="1"/>
        <end position="22"/>
    </location>
</feature>
<evidence type="ECO:0000313" key="9">
    <source>
        <dbReference type="EMBL" id="CCW35953.1"/>
    </source>
</evidence>
<feature type="transmembrane region" description="Helical" evidence="7">
    <location>
        <begin position="96"/>
        <end position="114"/>
    </location>
</feature>
<dbReference type="Pfam" id="PF01580">
    <property type="entry name" value="FtsK_SpoIIIE"/>
    <property type="match status" value="1"/>
</dbReference>
<dbReference type="GO" id="GO:0005524">
    <property type="term" value="F:ATP binding"/>
    <property type="evidence" value="ECO:0007669"/>
    <property type="project" value="UniProtKB-UniRule"/>
</dbReference>
<feature type="compositionally biased region" description="Basic and acidic residues" evidence="6">
    <location>
        <begin position="273"/>
        <end position="283"/>
    </location>
</feature>
<dbReference type="SUPFAM" id="SSF52540">
    <property type="entry name" value="P-loop containing nucleoside triphosphate hydrolases"/>
    <property type="match status" value="1"/>
</dbReference>
<evidence type="ECO:0000256" key="2">
    <source>
        <dbReference type="ARBA" id="ARBA00022741"/>
    </source>
</evidence>
<evidence type="ECO:0000256" key="7">
    <source>
        <dbReference type="SAM" id="Phobius"/>
    </source>
</evidence>
<dbReference type="Proteomes" id="UP000014227">
    <property type="component" value="Chromosome I"/>
</dbReference>
<keyword evidence="7" id="KW-1133">Transmembrane helix</keyword>
<name>S0EZN6_CHTCT</name>
<dbReference type="EMBL" id="HF951689">
    <property type="protein sequence ID" value="CCW35953.1"/>
    <property type="molecule type" value="Genomic_DNA"/>
</dbReference>
<dbReference type="Pfam" id="PF17854">
    <property type="entry name" value="FtsK_alpha"/>
    <property type="match status" value="1"/>
</dbReference>
<organism evidence="9 10">
    <name type="scientific">Chthonomonas calidirosea (strain DSM 23976 / ICMP 18418 / T49)</name>
    <dbReference type="NCBI Taxonomy" id="1303518"/>
    <lineage>
        <taxon>Bacteria</taxon>
        <taxon>Bacillati</taxon>
        <taxon>Armatimonadota</taxon>
        <taxon>Chthonomonadia</taxon>
        <taxon>Chthonomonadales</taxon>
        <taxon>Chthonomonadaceae</taxon>
        <taxon>Chthonomonas</taxon>
    </lineage>
</organism>
<feature type="region of interest" description="Disordered" evidence="6">
    <location>
        <begin position="785"/>
        <end position="805"/>
    </location>
</feature>
<feature type="binding site" evidence="5">
    <location>
        <begin position="467"/>
        <end position="474"/>
    </location>
    <ligand>
        <name>ATP</name>
        <dbReference type="ChEBI" id="CHEBI:30616"/>
    </ligand>
</feature>
<dbReference type="GO" id="GO:0003677">
    <property type="term" value="F:DNA binding"/>
    <property type="evidence" value="ECO:0007669"/>
    <property type="project" value="UniProtKB-KW"/>
</dbReference>
<dbReference type="Gene3D" id="3.30.980.40">
    <property type="match status" value="1"/>
</dbReference>
<dbReference type="InterPro" id="IPR027417">
    <property type="entry name" value="P-loop_NTPase"/>
</dbReference>
<feature type="transmembrane region" description="Helical" evidence="7">
    <location>
        <begin position="65"/>
        <end position="89"/>
    </location>
</feature>
<evidence type="ECO:0000256" key="5">
    <source>
        <dbReference type="PROSITE-ProRule" id="PRU00289"/>
    </source>
</evidence>
<keyword evidence="4" id="KW-0238">DNA-binding</keyword>
<dbReference type="FunCoup" id="S0EZN6">
    <property type="interactions" value="250"/>
</dbReference>
<reference evidence="10" key="1">
    <citation type="submission" date="2013-03" db="EMBL/GenBank/DDBJ databases">
        <title>Genome sequence of Chthonomonas calidirosea, the first sequenced genome from the Armatimonadetes phylum (formally candidate division OP10).</title>
        <authorList>
            <person name="Lee K.C.Y."/>
            <person name="Morgan X.C."/>
            <person name="Dunfield P.F."/>
            <person name="Tamas I."/>
            <person name="Houghton K.M."/>
            <person name="Vyssotski M."/>
            <person name="Ryan J.L.J."/>
            <person name="Lagutin K."/>
            <person name="McDonald I.R."/>
            <person name="Stott M.B."/>
        </authorList>
    </citation>
    <scope>NUCLEOTIDE SEQUENCE [LARGE SCALE GENOMIC DNA]</scope>
    <source>
        <strain evidence="10">DSM 23976 / ICMP 18418 / T49</strain>
    </source>
</reference>
<dbReference type="PANTHER" id="PTHR22683">
    <property type="entry name" value="SPORULATION PROTEIN RELATED"/>
    <property type="match status" value="1"/>
</dbReference>
<dbReference type="InterPro" id="IPR036390">
    <property type="entry name" value="WH_DNA-bd_sf"/>
</dbReference>
<dbReference type="InterPro" id="IPR050206">
    <property type="entry name" value="FtsK/SpoIIIE/SftA"/>
</dbReference>
<dbReference type="Gene3D" id="1.10.10.10">
    <property type="entry name" value="Winged helix-like DNA-binding domain superfamily/Winged helix DNA-binding domain"/>
    <property type="match status" value="1"/>
</dbReference>